<proteinExistence type="inferred from homology"/>
<dbReference type="STRING" id="908337.HMPREF9257_1511"/>
<dbReference type="eggNOG" id="COG4166">
    <property type="taxonomic scope" value="Bacteria"/>
</dbReference>
<dbReference type="OrthoDB" id="9801912at2"/>
<dbReference type="InterPro" id="IPR039424">
    <property type="entry name" value="SBP_5"/>
</dbReference>
<dbReference type="PANTHER" id="PTHR30290:SF79">
    <property type="entry name" value="DIPEPTIDE-BINDING PROTEIN DPPE"/>
    <property type="match status" value="1"/>
</dbReference>
<evidence type="ECO:0000256" key="2">
    <source>
        <dbReference type="ARBA" id="ARBA00005695"/>
    </source>
</evidence>
<feature type="domain" description="Solute-binding protein family 5" evidence="7">
    <location>
        <begin position="77"/>
        <end position="460"/>
    </location>
</feature>
<keyword evidence="5" id="KW-0653">Protein transport</keyword>
<dbReference type="RefSeq" id="WP_006418195.1">
    <property type="nucleotide sequence ID" value="NZ_AENN01000015.1"/>
</dbReference>
<dbReference type="Pfam" id="PF00496">
    <property type="entry name" value="SBP_bac_5"/>
    <property type="match status" value="1"/>
</dbReference>
<keyword evidence="3" id="KW-0813">Transport</keyword>
<dbReference type="EMBL" id="AENN01000015">
    <property type="protein sequence ID" value="EFR30992.1"/>
    <property type="molecule type" value="Genomic_DNA"/>
</dbReference>
<dbReference type="GO" id="GO:1904680">
    <property type="term" value="F:peptide transmembrane transporter activity"/>
    <property type="evidence" value="ECO:0007669"/>
    <property type="project" value="TreeGrafter"/>
</dbReference>
<dbReference type="AlphaFoldDB" id="E4KPM3"/>
<dbReference type="PIRSF" id="PIRSF002741">
    <property type="entry name" value="MppA"/>
    <property type="match status" value="1"/>
</dbReference>
<dbReference type="GO" id="GO:0043190">
    <property type="term" value="C:ATP-binding cassette (ABC) transporter complex"/>
    <property type="evidence" value="ECO:0007669"/>
    <property type="project" value="InterPro"/>
</dbReference>
<evidence type="ECO:0000256" key="3">
    <source>
        <dbReference type="ARBA" id="ARBA00022448"/>
    </source>
</evidence>
<dbReference type="FunFam" id="3.90.76.10:FF:000001">
    <property type="entry name" value="Oligopeptide ABC transporter substrate-binding protein"/>
    <property type="match status" value="1"/>
</dbReference>
<comment type="subcellular location">
    <subcellularLocation>
        <location evidence="1">Cell envelope</location>
    </subcellularLocation>
</comment>
<evidence type="ECO:0000313" key="9">
    <source>
        <dbReference type="Proteomes" id="UP000005990"/>
    </source>
</evidence>
<accession>E4KPM3</accession>
<comment type="similarity">
    <text evidence="2">Belongs to the bacterial solute-binding protein 5 family.</text>
</comment>
<evidence type="ECO:0000256" key="6">
    <source>
        <dbReference type="SAM" id="SignalP"/>
    </source>
</evidence>
<evidence type="ECO:0000313" key="8">
    <source>
        <dbReference type="EMBL" id="EFR30992.1"/>
    </source>
</evidence>
<feature type="chain" id="PRO_5038528051" evidence="6">
    <location>
        <begin position="27"/>
        <end position="538"/>
    </location>
</feature>
<dbReference type="FunFam" id="3.10.105.10:FF:000001">
    <property type="entry name" value="Oligopeptide ABC transporter, oligopeptide-binding protein"/>
    <property type="match status" value="1"/>
</dbReference>
<dbReference type="InterPro" id="IPR030678">
    <property type="entry name" value="Peptide/Ni-bd"/>
</dbReference>
<evidence type="ECO:0000256" key="5">
    <source>
        <dbReference type="ARBA" id="ARBA00022856"/>
    </source>
</evidence>
<name>E4KPM3_9LACT</name>
<keyword evidence="9" id="KW-1185">Reference proteome</keyword>
<evidence type="ECO:0000256" key="1">
    <source>
        <dbReference type="ARBA" id="ARBA00004196"/>
    </source>
</evidence>
<dbReference type="CDD" id="cd08504">
    <property type="entry name" value="PBP2_OppA"/>
    <property type="match status" value="1"/>
</dbReference>
<dbReference type="GO" id="GO:0015833">
    <property type="term" value="P:peptide transport"/>
    <property type="evidence" value="ECO:0007669"/>
    <property type="project" value="UniProtKB-KW"/>
</dbReference>
<dbReference type="Gene3D" id="3.10.105.10">
    <property type="entry name" value="Dipeptide-binding Protein, Domain 3"/>
    <property type="match status" value="1"/>
</dbReference>
<protein>
    <submittedName>
        <fullName evidence="8">Oligopeptide-binding protein OppA</fullName>
    </submittedName>
</protein>
<feature type="signal peptide" evidence="6">
    <location>
        <begin position="1"/>
        <end position="26"/>
    </location>
</feature>
<dbReference type="SUPFAM" id="SSF53850">
    <property type="entry name" value="Periplasmic binding protein-like II"/>
    <property type="match status" value="1"/>
</dbReference>
<keyword evidence="5" id="KW-0571">Peptide transport</keyword>
<dbReference type="GO" id="GO:0030288">
    <property type="term" value="C:outer membrane-bounded periplasmic space"/>
    <property type="evidence" value="ECO:0007669"/>
    <property type="project" value="UniProtKB-ARBA"/>
</dbReference>
<dbReference type="PANTHER" id="PTHR30290">
    <property type="entry name" value="PERIPLASMIC BINDING COMPONENT OF ABC TRANSPORTER"/>
    <property type="match status" value="1"/>
</dbReference>
<sequence length="538" mass="59434">MKKFLKAGLAVTALASMLVSSLSPLASQLTYAQAEQVLNISTTSEPPTIDPALATDSTSGAIIKNVFEGLTSMKDGEPQPAVAESWDVSEDGKMVTFKLRDNAVWSNGDPVTAKDFEYAWKRVLNPETASEYASLLYVIEGAEAYNNGEGEVDAVGIKAVDDQTLEVKLNSPVAYFPELVAHYTFMPVNQKAVEAGDDWAAEAGDGYVVNGPFVLSEWNHNSDYVLAKNENYWDKDNVSLETVNVQMIESEATANAQYQAGDLDYLGVPYNTVSLDSIETYKNDKSLNINPYAAIYWYKVNTTDEVMSNVNIRKALALAIDRQGLIDNVIKGEQTPALGIVPPTIEGFEEDRGYFKDNDVEAAKEFLAKGLEELGMSDPSELSIAISINTSEAHSAIAQYIQEGWAKNLGIQTEINNAEWQVYLDQVSNMDYQVARLGWIADYNDASSFLDMYKTAADGNNDTGWENPEYKDLMDQAANEQDPAKRTDLMRQAEAILVDEMPVIPLYYYTNLFVKKDNVKNMEPDALGNVNLKDIVIE</sequence>
<comment type="caution">
    <text evidence="8">The sequence shown here is derived from an EMBL/GenBank/DDBJ whole genome shotgun (WGS) entry which is preliminary data.</text>
</comment>
<dbReference type="Gene3D" id="3.40.190.10">
    <property type="entry name" value="Periplasmic binding protein-like II"/>
    <property type="match status" value="1"/>
</dbReference>
<reference evidence="8 9" key="1">
    <citation type="submission" date="2010-10" db="EMBL/GenBank/DDBJ databases">
        <authorList>
            <person name="Durkin A.S."/>
            <person name="Madupu R."/>
            <person name="Torralba M."/>
            <person name="Gillis M."/>
            <person name="Methe B."/>
            <person name="Sutton G."/>
            <person name="Nelson K.E."/>
        </authorList>
    </citation>
    <scope>NUCLEOTIDE SEQUENCE [LARGE SCALE GENOMIC DNA]</scope>
    <source>
        <strain evidence="8 9">ACS-139-V-Col8</strain>
    </source>
</reference>
<evidence type="ECO:0000259" key="7">
    <source>
        <dbReference type="Pfam" id="PF00496"/>
    </source>
</evidence>
<organism evidence="8 9">
    <name type="scientific">Eremococcus coleocola ACS-139-V-Col8</name>
    <dbReference type="NCBI Taxonomy" id="908337"/>
    <lineage>
        <taxon>Bacteria</taxon>
        <taxon>Bacillati</taxon>
        <taxon>Bacillota</taxon>
        <taxon>Bacilli</taxon>
        <taxon>Lactobacillales</taxon>
        <taxon>Aerococcaceae</taxon>
        <taxon>Eremococcus</taxon>
    </lineage>
</organism>
<keyword evidence="4 6" id="KW-0732">Signal</keyword>
<dbReference type="Gene3D" id="3.90.76.10">
    <property type="entry name" value="Dipeptide-binding Protein, Domain 1"/>
    <property type="match status" value="1"/>
</dbReference>
<evidence type="ECO:0000256" key="4">
    <source>
        <dbReference type="ARBA" id="ARBA00022729"/>
    </source>
</evidence>
<gene>
    <name evidence="8" type="primary">oppA</name>
    <name evidence="8" type="ORF">HMPREF9257_1511</name>
</gene>
<dbReference type="InterPro" id="IPR000914">
    <property type="entry name" value="SBP_5_dom"/>
</dbReference>
<dbReference type="Proteomes" id="UP000005990">
    <property type="component" value="Unassembled WGS sequence"/>
</dbReference>